<keyword evidence="1" id="KW-0175">Coiled coil</keyword>
<evidence type="ECO:0000313" key="3">
    <source>
        <dbReference type="EMBL" id="KAK1270439.1"/>
    </source>
</evidence>
<accession>A0AAV9B308</accession>
<comment type="caution">
    <text evidence="3">The sequence shown here is derived from an EMBL/GenBank/DDBJ whole genome shotgun (WGS) entry which is preliminary data.</text>
</comment>
<reference evidence="3" key="2">
    <citation type="submission" date="2023-06" db="EMBL/GenBank/DDBJ databases">
        <authorList>
            <person name="Ma L."/>
            <person name="Liu K.-W."/>
            <person name="Li Z."/>
            <person name="Hsiao Y.-Y."/>
            <person name="Qi Y."/>
            <person name="Fu T."/>
            <person name="Tang G."/>
            <person name="Zhang D."/>
            <person name="Sun W.-H."/>
            <person name="Liu D.-K."/>
            <person name="Li Y."/>
            <person name="Chen G.-Z."/>
            <person name="Liu X.-D."/>
            <person name="Liao X.-Y."/>
            <person name="Jiang Y.-T."/>
            <person name="Yu X."/>
            <person name="Hao Y."/>
            <person name="Huang J."/>
            <person name="Zhao X.-W."/>
            <person name="Ke S."/>
            <person name="Chen Y.-Y."/>
            <person name="Wu W.-L."/>
            <person name="Hsu J.-L."/>
            <person name="Lin Y.-F."/>
            <person name="Huang M.-D."/>
            <person name="Li C.-Y."/>
            <person name="Huang L."/>
            <person name="Wang Z.-W."/>
            <person name="Zhao X."/>
            <person name="Zhong W.-Y."/>
            <person name="Peng D.-H."/>
            <person name="Ahmad S."/>
            <person name="Lan S."/>
            <person name="Zhang J.-S."/>
            <person name="Tsai W.-C."/>
            <person name="Van De Peer Y."/>
            <person name="Liu Z.-J."/>
        </authorList>
    </citation>
    <scope>NUCLEOTIDE SEQUENCE</scope>
    <source>
        <strain evidence="3">SCP</strain>
        <tissue evidence="3">Leaves</tissue>
    </source>
</reference>
<dbReference type="AlphaFoldDB" id="A0AAV9B308"/>
<dbReference type="PANTHER" id="PTHR36406:SF2">
    <property type="entry name" value="MEDIATOR OF RNA POLYMERASE II TRANSCRIPTION SUBUNIT 30"/>
    <property type="match status" value="1"/>
</dbReference>
<evidence type="ECO:0000256" key="1">
    <source>
        <dbReference type="SAM" id="Coils"/>
    </source>
</evidence>
<dbReference type="Proteomes" id="UP001179952">
    <property type="component" value="Unassembled WGS sequence"/>
</dbReference>
<feature type="region of interest" description="Disordered" evidence="2">
    <location>
        <begin position="43"/>
        <end position="78"/>
    </location>
</feature>
<organism evidence="3 4">
    <name type="scientific">Acorus gramineus</name>
    <name type="common">Dwarf sweet flag</name>
    <dbReference type="NCBI Taxonomy" id="55184"/>
    <lineage>
        <taxon>Eukaryota</taxon>
        <taxon>Viridiplantae</taxon>
        <taxon>Streptophyta</taxon>
        <taxon>Embryophyta</taxon>
        <taxon>Tracheophyta</taxon>
        <taxon>Spermatophyta</taxon>
        <taxon>Magnoliopsida</taxon>
        <taxon>Liliopsida</taxon>
        <taxon>Acoraceae</taxon>
        <taxon>Acorus</taxon>
    </lineage>
</organism>
<evidence type="ECO:0000256" key="2">
    <source>
        <dbReference type="SAM" id="MobiDB-lite"/>
    </source>
</evidence>
<feature type="coiled-coil region" evidence="1">
    <location>
        <begin position="126"/>
        <end position="160"/>
    </location>
</feature>
<evidence type="ECO:0000313" key="4">
    <source>
        <dbReference type="Proteomes" id="UP001179952"/>
    </source>
</evidence>
<sequence length="170" mass="18088">MEERMTGGKTRQELGLDGQRHLEETIGAAFQILSSMNDELCNPSFWSPSSASSSAPGGGPDTSDHAPDIAPSSASGGGGGALDLARLRYKSAVSSLRAVLVAVPSNAKEMGSGVPAFEPKVDPTEIERLEERASELRKELANKNKHLKLLIDQLRELIADISMWQSPCSA</sequence>
<gene>
    <name evidence="3" type="ORF">QJS04_geneDACA012585</name>
</gene>
<dbReference type="GO" id="GO:0016592">
    <property type="term" value="C:mediator complex"/>
    <property type="evidence" value="ECO:0007669"/>
    <property type="project" value="InterPro"/>
</dbReference>
<reference evidence="3" key="1">
    <citation type="journal article" date="2023" name="Nat. Commun.">
        <title>Diploid and tetraploid genomes of Acorus and the evolution of monocots.</title>
        <authorList>
            <person name="Ma L."/>
            <person name="Liu K.W."/>
            <person name="Li Z."/>
            <person name="Hsiao Y.Y."/>
            <person name="Qi Y."/>
            <person name="Fu T."/>
            <person name="Tang G.D."/>
            <person name="Zhang D."/>
            <person name="Sun W.H."/>
            <person name="Liu D.K."/>
            <person name="Li Y."/>
            <person name="Chen G.Z."/>
            <person name="Liu X.D."/>
            <person name="Liao X.Y."/>
            <person name="Jiang Y.T."/>
            <person name="Yu X."/>
            <person name="Hao Y."/>
            <person name="Huang J."/>
            <person name="Zhao X.W."/>
            <person name="Ke S."/>
            <person name="Chen Y.Y."/>
            <person name="Wu W.L."/>
            <person name="Hsu J.L."/>
            <person name="Lin Y.F."/>
            <person name="Huang M.D."/>
            <person name="Li C.Y."/>
            <person name="Huang L."/>
            <person name="Wang Z.W."/>
            <person name="Zhao X."/>
            <person name="Zhong W.Y."/>
            <person name="Peng D.H."/>
            <person name="Ahmad S."/>
            <person name="Lan S."/>
            <person name="Zhang J.S."/>
            <person name="Tsai W.C."/>
            <person name="Van de Peer Y."/>
            <person name="Liu Z.J."/>
        </authorList>
    </citation>
    <scope>NUCLEOTIDE SEQUENCE</scope>
    <source>
        <strain evidence="3">SCP</strain>
    </source>
</reference>
<proteinExistence type="predicted"/>
<dbReference type="InterPro" id="IPR034568">
    <property type="entry name" value="MED30"/>
</dbReference>
<dbReference type="PANTHER" id="PTHR36406">
    <property type="entry name" value="MEDIATOR OF RNA POLYMERASE II TRANSCRIPTION SUBUNIT 30"/>
    <property type="match status" value="1"/>
</dbReference>
<dbReference type="EMBL" id="JAUJYN010000005">
    <property type="protein sequence ID" value="KAK1270439.1"/>
    <property type="molecule type" value="Genomic_DNA"/>
</dbReference>
<name>A0AAV9B308_ACOGR</name>
<keyword evidence="4" id="KW-1185">Reference proteome</keyword>
<protein>
    <submittedName>
        <fullName evidence="3">Mediator of RNA polymerase II transcription subunit 30</fullName>
    </submittedName>
</protein>